<proteinExistence type="predicted"/>
<evidence type="ECO:0000313" key="2">
    <source>
        <dbReference type="EMBL" id="KOF03037.1"/>
    </source>
</evidence>
<dbReference type="Proteomes" id="UP000036908">
    <property type="component" value="Unassembled WGS sequence"/>
</dbReference>
<sequence length="213" mass="24517">MKKILMFMGILSFFGCGAKDLSPKETELVNKLDFDIELMKDLKKETKSELIQLPAIDQETADVLDEFHNGIHSSISEEKANTIVKQLKEKFRAKGYLIFAFTGEDDSKSIGVIKGTNDLDILRYRRTDGINHDYENDDIVTKISEWNDEFGLTVIGCGRDWLELEFKKLPTDLDTFSEEVYEFCPDSVDQGVGEVENLKELIKEMNGIWLWWD</sequence>
<feature type="domain" description="DUF4253" evidence="1">
    <location>
        <begin position="110"/>
        <end position="213"/>
    </location>
</feature>
<keyword evidence="3" id="KW-1185">Reference proteome</keyword>
<organism evidence="2 3">
    <name type="scientific">Roseivirga seohaensis subsp. aquiponti</name>
    <dbReference type="NCBI Taxonomy" id="1566026"/>
    <lineage>
        <taxon>Bacteria</taxon>
        <taxon>Pseudomonadati</taxon>
        <taxon>Bacteroidota</taxon>
        <taxon>Cytophagia</taxon>
        <taxon>Cytophagales</taxon>
        <taxon>Roseivirgaceae</taxon>
        <taxon>Roseivirga</taxon>
    </lineage>
</organism>
<dbReference type="Pfam" id="PF14062">
    <property type="entry name" value="DUF4253"/>
    <property type="match status" value="1"/>
</dbReference>
<comment type="caution">
    <text evidence="2">The sequence shown here is derived from an EMBL/GenBank/DDBJ whole genome shotgun (WGS) entry which is preliminary data.</text>
</comment>
<dbReference type="RefSeq" id="WP_053223474.1">
    <property type="nucleotide sequence ID" value="NZ_JSVA01000009.1"/>
</dbReference>
<evidence type="ECO:0000259" key="1">
    <source>
        <dbReference type="Pfam" id="PF14062"/>
    </source>
</evidence>
<accession>A0A0L8ALH0</accession>
<dbReference type="PROSITE" id="PS51257">
    <property type="entry name" value="PROKAR_LIPOPROTEIN"/>
    <property type="match status" value="1"/>
</dbReference>
<gene>
    <name evidence="2" type="ORF">OB69_09465</name>
</gene>
<dbReference type="AlphaFoldDB" id="A0A0L8ALH0"/>
<evidence type="ECO:0000313" key="3">
    <source>
        <dbReference type="Proteomes" id="UP000036908"/>
    </source>
</evidence>
<reference evidence="3" key="1">
    <citation type="submission" date="2014-11" db="EMBL/GenBank/DDBJ databases">
        <title>Genome sequencing of Roseivirga sp. D-25.</title>
        <authorList>
            <person name="Selvaratnam C."/>
            <person name="Thevarajoo S."/>
            <person name="Goh K.M."/>
            <person name="Eee R."/>
            <person name="Chan K.-G."/>
            <person name="Chong C.S."/>
        </authorList>
    </citation>
    <scope>NUCLEOTIDE SEQUENCE [LARGE SCALE GENOMIC DNA]</scope>
    <source>
        <strain evidence="3">D-25</strain>
    </source>
</reference>
<dbReference type="EMBL" id="JSVA01000009">
    <property type="protein sequence ID" value="KOF03037.1"/>
    <property type="molecule type" value="Genomic_DNA"/>
</dbReference>
<dbReference type="PATRIC" id="fig|1566026.4.peg.3731"/>
<dbReference type="OrthoDB" id="4827574at2"/>
<dbReference type="InterPro" id="IPR025349">
    <property type="entry name" value="DUF4253"/>
</dbReference>
<protein>
    <recommendedName>
        <fullName evidence="1">DUF4253 domain-containing protein</fullName>
    </recommendedName>
</protein>
<name>A0A0L8ALH0_9BACT</name>